<dbReference type="GO" id="GO:0005524">
    <property type="term" value="F:ATP binding"/>
    <property type="evidence" value="ECO:0007669"/>
    <property type="project" value="UniProtKB-KW"/>
</dbReference>
<evidence type="ECO:0000313" key="6">
    <source>
        <dbReference type="Proteomes" id="UP001497623"/>
    </source>
</evidence>
<keyword evidence="1" id="KW-0547">Nucleotide-binding</keyword>
<name>A0AAV2RV74_MEGNR</name>
<keyword evidence="6" id="KW-1185">Reference proteome</keyword>
<dbReference type="SUPFAM" id="SSF55550">
    <property type="entry name" value="SH2 domain"/>
    <property type="match status" value="1"/>
</dbReference>
<evidence type="ECO:0000256" key="2">
    <source>
        <dbReference type="ARBA" id="ARBA00022840"/>
    </source>
</evidence>
<sequence length="114" mass="13224">MEGQYSLSIKLGNTVKHYRIRYDKNKNFFVSKQISFPTLESLVDYYQQACIGKTGVKLSEPCARELIYEPSAPSLDFSTIDQWELDRYQINFQKEIGSGNFGEVYYGSWDGRII</sequence>
<dbReference type="Gene3D" id="3.30.505.10">
    <property type="entry name" value="SH2 domain"/>
    <property type="match status" value="1"/>
</dbReference>
<dbReference type="InterPro" id="IPR036860">
    <property type="entry name" value="SH2_dom_sf"/>
</dbReference>
<dbReference type="InterPro" id="IPR000980">
    <property type="entry name" value="SH2"/>
</dbReference>
<dbReference type="Gene3D" id="3.30.200.20">
    <property type="entry name" value="Phosphorylase Kinase, domain 1"/>
    <property type="match status" value="1"/>
</dbReference>
<dbReference type="InterPro" id="IPR050198">
    <property type="entry name" value="Non-receptor_tyrosine_kinases"/>
</dbReference>
<dbReference type="AlphaFoldDB" id="A0AAV2RV74"/>
<dbReference type="PRINTS" id="PR00401">
    <property type="entry name" value="SH2DOMAIN"/>
</dbReference>
<dbReference type="Pfam" id="PF00017">
    <property type="entry name" value="SH2"/>
    <property type="match status" value="1"/>
</dbReference>
<proteinExistence type="predicted"/>
<dbReference type="EMBL" id="CAXKWB010031480">
    <property type="protein sequence ID" value="CAL4139588.1"/>
    <property type="molecule type" value="Genomic_DNA"/>
</dbReference>
<evidence type="ECO:0000256" key="1">
    <source>
        <dbReference type="ARBA" id="ARBA00022741"/>
    </source>
</evidence>
<protein>
    <recommendedName>
        <fullName evidence="4">SH2 domain-containing protein</fullName>
    </recommendedName>
</protein>
<organism evidence="5 6">
    <name type="scientific">Meganyctiphanes norvegica</name>
    <name type="common">Northern krill</name>
    <name type="synonym">Thysanopoda norvegica</name>
    <dbReference type="NCBI Taxonomy" id="48144"/>
    <lineage>
        <taxon>Eukaryota</taxon>
        <taxon>Metazoa</taxon>
        <taxon>Ecdysozoa</taxon>
        <taxon>Arthropoda</taxon>
        <taxon>Crustacea</taxon>
        <taxon>Multicrustacea</taxon>
        <taxon>Malacostraca</taxon>
        <taxon>Eumalacostraca</taxon>
        <taxon>Eucarida</taxon>
        <taxon>Euphausiacea</taxon>
        <taxon>Euphausiidae</taxon>
        <taxon>Meganyctiphanes</taxon>
    </lineage>
</organism>
<reference evidence="5 6" key="1">
    <citation type="submission" date="2024-05" db="EMBL/GenBank/DDBJ databases">
        <authorList>
            <person name="Wallberg A."/>
        </authorList>
    </citation>
    <scope>NUCLEOTIDE SEQUENCE [LARGE SCALE GENOMIC DNA]</scope>
</reference>
<dbReference type="PANTHER" id="PTHR24418">
    <property type="entry name" value="TYROSINE-PROTEIN KINASE"/>
    <property type="match status" value="1"/>
</dbReference>
<dbReference type="PROSITE" id="PS50001">
    <property type="entry name" value="SH2"/>
    <property type="match status" value="1"/>
</dbReference>
<evidence type="ECO:0000256" key="3">
    <source>
        <dbReference type="PROSITE-ProRule" id="PRU00191"/>
    </source>
</evidence>
<feature type="domain" description="SH2" evidence="4">
    <location>
        <begin position="1"/>
        <end position="62"/>
    </location>
</feature>
<evidence type="ECO:0000259" key="4">
    <source>
        <dbReference type="PROSITE" id="PS50001"/>
    </source>
</evidence>
<gene>
    <name evidence="5" type="ORF">MNOR_LOCUS28469</name>
</gene>
<dbReference type="Proteomes" id="UP001497623">
    <property type="component" value="Unassembled WGS sequence"/>
</dbReference>
<accession>A0AAV2RV74</accession>
<feature type="non-terminal residue" evidence="5">
    <location>
        <position position="114"/>
    </location>
</feature>
<evidence type="ECO:0000313" key="5">
    <source>
        <dbReference type="EMBL" id="CAL4139588.1"/>
    </source>
</evidence>
<comment type="caution">
    <text evidence="5">The sequence shown here is derived from an EMBL/GenBank/DDBJ whole genome shotgun (WGS) entry which is preliminary data.</text>
</comment>
<keyword evidence="3" id="KW-0727">SH2 domain</keyword>
<keyword evidence="2" id="KW-0067">ATP-binding</keyword>